<dbReference type="EMBL" id="CATOUU010000195">
    <property type="protein sequence ID" value="CAI9920130.1"/>
    <property type="molecule type" value="Genomic_DNA"/>
</dbReference>
<feature type="region of interest" description="Disordered" evidence="1">
    <location>
        <begin position="1"/>
        <end position="25"/>
    </location>
</feature>
<dbReference type="EMBL" id="CAXDID020000058">
    <property type="protein sequence ID" value="CAL6008908.1"/>
    <property type="molecule type" value="Genomic_DNA"/>
</dbReference>
<evidence type="ECO:0000313" key="3">
    <source>
        <dbReference type="EMBL" id="CAI9958499.1"/>
    </source>
</evidence>
<dbReference type="AlphaFoldDB" id="A0AA86NJ06"/>
<dbReference type="Proteomes" id="UP001642409">
    <property type="component" value="Unassembled WGS sequence"/>
</dbReference>
<reference evidence="4 6" key="2">
    <citation type="submission" date="2024-07" db="EMBL/GenBank/DDBJ databases">
        <authorList>
            <person name="Akdeniz Z."/>
        </authorList>
    </citation>
    <scope>NUCLEOTIDE SEQUENCE [LARGE SCALE GENOMIC DNA]</scope>
</reference>
<organism evidence="2">
    <name type="scientific">Hexamita inflata</name>
    <dbReference type="NCBI Taxonomy" id="28002"/>
    <lineage>
        <taxon>Eukaryota</taxon>
        <taxon>Metamonada</taxon>
        <taxon>Diplomonadida</taxon>
        <taxon>Hexamitidae</taxon>
        <taxon>Hexamitinae</taxon>
        <taxon>Hexamita</taxon>
    </lineage>
</organism>
<reference evidence="2" key="1">
    <citation type="submission" date="2023-06" db="EMBL/GenBank/DDBJ databases">
        <authorList>
            <person name="Kurt Z."/>
        </authorList>
    </citation>
    <scope>NUCLEOTIDE SEQUENCE</scope>
</reference>
<evidence type="ECO:0000313" key="4">
    <source>
        <dbReference type="EMBL" id="CAL6008908.1"/>
    </source>
</evidence>
<proteinExistence type="predicted"/>
<evidence type="ECO:0000256" key="1">
    <source>
        <dbReference type="SAM" id="MobiDB-lite"/>
    </source>
</evidence>
<evidence type="ECO:0000313" key="6">
    <source>
        <dbReference type="Proteomes" id="UP001642409"/>
    </source>
</evidence>
<comment type="caution">
    <text evidence="2">The sequence shown here is derived from an EMBL/GenBank/DDBJ whole genome shotgun (WGS) entry which is preliminary data.</text>
</comment>
<protein>
    <submittedName>
        <fullName evidence="4">Hypothetical_protein</fullName>
    </submittedName>
</protein>
<accession>A0AA86NJ06</accession>
<gene>
    <name evidence="4" type="ORF">HINF_LOCUS21346</name>
    <name evidence="5" type="ORF">HINF_LOCUS22028</name>
    <name evidence="3" type="ORF">HINF_LOCUS46144</name>
    <name evidence="2" type="ORF">HINF_LOCUS7775</name>
</gene>
<evidence type="ECO:0000313" key="2">
    <source>
        <dbReference type="EMBL" id="CAI9920130.1"/>
    </source>
</evidence>
<keyword evidence="6" id="KW-1185">Reference proteome</keyword>
<evidence type="ECO:0000313" key="5">
    <source>
        <dbReference type="EMBL" id="CAL6010321.1"/>
    </source>
</evidence>
<dbReference type="EMBL" id="CATOUU010000906">
    <property type="protein sequence ID" value="CAI9958499.1"/>
    <property type="molecule type" value="Genomic_DNA"/>
</dbReference>
<name>A0AA86NJ06_9EUKA</name>
<dbReference type="EMBL" id="CAXDID020000061">
    <property type="protein sequence ID" value="CAL6010321.1"/>
    <property type="molecule type" value="Genomic_DNA"/>
</dbReference>
<sequence>MKRLPTINQQQIDRTSKSSDTSLKTKIKSKNRKIFDIKEMVELSQIIPQQINIRTHKNESQSSVMEQSFELIWDELSREDVKFRTISFNNGSREMSDIVIRQTQQQNRHENIDDIFALFEHM</sequence>
<feature type="compositionally biased region" description="Polar residues" evidence="1">
    <location>
        <begin position="1"/>
        <end position="13"/>
    </location>
</feature>